<dbReference type="Proteomes" id="UP000679725">
    <property type="component" value="Unassembled WGS sequence"/>
</dbReference>
<proteinExistence type="predicted"/>
<gene>
    <name evidence="1" type="ORF">DYBT9623_02261</name>
</gene>
<organism evidence="1 2">
    <name type="scientific">Dyadobacter linearis</name>
    <dbReference type="NCBI Taxonomy" id="2823330"/>
    <lineage>
        <taxon>Bacteria</taxon>
        <taxon>Pseudomonadati</taxon>
        <taxon>Bacteroidota</taxon>
        <taxon>Cytophagia</taxon>
        <taxon>Cytophagales</taxon>
        <taxon>Spirosomataceae</taxon>
        <taxon>Dyadobacter</taxon>
    </lineage>
</organism>
<comment type="caution">
    <text evidence="1">The sequence shown here is derived from an EMBL/GenBank/DDBJ whole genome shotgun (WGS) entry which is preliminary data.</text>
</comment>
<dbReference type="EMBL" id="CAJRAU010000003">
    <property type="protein sequence ID" value="CAG5069525.1"/>
    <property type="molecule type" value="Genomic_DNA"/>
</dbReference>
<accession>A0ABN7R632</accession>
<keyword evidence="2" id="KW-1185">Reference proteome</keyword>
<evidence type="ECO:0000313" key="1">
    <source>
        <dbReference type="EMBL" id="CAG5069525.1"/>
    </source>
</evidence>
<evidence type="ECO:0000313" key="2">
    <source>
        <dbReference type="Proteomes" id="UP000679725"/>
    </source>
</evidence>
<reference evidence="1 2" key="1">
    <citation type="submission" date="2021-04" db="EMBL/GenBank/DDBJ databases">
        <authorList>
            <person name="Rodrigo-Torres L."/>
            <person name="Arahal R. D."/>
            <person name="Lucena T."/>
        </authorList>
    </citation>
    <scope>NUCLEOTIDE SEQUENCE [LARGE SCALE GENOMIC DNA]</scope>
    <source>
        <strain evidence="1 2">CECT 9623</strain>
    </source>
</reference>
<protein>
    <recommendedName>
        <fullName evidence="3">Lipoprotein</fullName>
    </recommendedName>
</protein>
<sequence length="135" mass="15133">MLLSLFLLVNCKKADDNTQPTERLNADSEPSGTYQGYKFFNKSKKDSLAVTIKVSKVTDKQYNLEEVTPFNHIKQLEMNGMEFSFDRGTGEDGCGRISMKGTGNFKGNSLYVIETITCIKGNAPDKFVEYHATKN</sequence>
<name>A0ABN7R632_9BACT</name>
<evidence type="ECO:0008006" key="3">
    <source>
        <dbReference type="Google" id="ProtNLM"/>
    </source>
</evidence>